<dbReference type="GO" id="GO:0009396">
    <property type="term" value="P:folic acid-containing compound biosynthetic process"/>
    <property type="evidence" value="ECO:0007669"/>
    <property type="project" value="TreeGrafter"/>
</dbReference>
<evidence type="ECO:0000256" key="3">
    <source>
        <dbReference type="ARBA" id="ARBA00022840"/>
    </source>
</evidence>
<dbReference type="Gene3D" id="3.40.50.10420">
    <property type="entry name" value="NagB/RpiA/CoA transferase-like"/>
    <property type="match status" value="1"/>
</dbReference>
<dbReference type="PANTHER" id="PTHR23407">
    <property type="entry name" value="ATPASE INHIBITOR/5-FORMYLTETRAHYDROFOLATE CYCLO-LIGASE"/>
    <property type="match status" value="1"/>
</dbReference>
<dbReference type="InterPro" id="IPR037171">
    <property type="entry name" value="NagB/RpiA_transferase-like"/>
</dbReference>
<dbReference type="GO" id="GO:0030272">
    <property type="term" value="F:5-formyltetrahydrofolate cyclo-ligase activity"/>
    <property type="evidence" value="ECO:0007669"/>
    <property type="project" value="UniProtKB-EC"/>
</dbReference>
<protein>
    <recommendedName>
        <fullName evidence="5">5-formyltetrahydrofolate cyclo-ligase</fullName>
        <ecNumber evidence="5">6.3.3.2</ecNumber>
    </recommendedName>
</protein>
<sequence length="192" mass="22416">MRATRRALSARLQRRHAAALMRQLLRNLRVRRSRNIALYWPTDGEIDPRPLMQAAAARAKRFYLPVLHPLKRRPSAGGALWFARYRPGERLRPNRFGIPEPTRRGAQLIRVRQLDLMLMPLVGFTTSGQRLGMGGGFYDRTLAMRQRCPRWRRPWLIGVAHDCQRLDRLDARPWDVRLDAVLTESDSYTRLP</sequence>
<keyword evidence="7" id="KW-1185">Reference proteome</keyword>
<dbReference type="STRING" id="61595.SAMN05421644_12445"/>
<dbReference type="Pfam" id="PF01812">
    <property type="entry name" value="5-FTHF_cyc-lig"/>
    <property type="match status" value="1"/>
</dbReference>
<dbReference type="Proteomes" id="UP000198672">
    <property type="component" value="Unassembled WGS sequence"/>
</dbReference>
<comment type="similarity">
    <text evidence="1 5">Belongs to the 5-formyltetrahydrofolate cyclo-ligase family.</text>
</comment>
<dbReference type="AlphaFoldDB" id="A0A1H3GF54"/>
<evidence type="ECO:0000256" key="5">
    <source>
        <dbReference type="RuleBase" id="RU361279"/>
    </source>
</evidence>
<feature type="binding site" evidence="4">
    <location>
        <position position="45"/>
    </location>
    <ligand>
        <name>substrate</name>
    </ligand>
</feature>
<accession>A0A1H3GF54</accession>
<evidence type="ECO:0000256" key="1">
    <source>
        <dbReference type="ARBA" id="ARBA00010638"/>
    </source>
</evidence>
<feature type="binding site" evidence="4">
    <location>
        <begin position="130"/>
        <end position="138"/>
    </location>
    <ligand>
        <name>ATP</name>
        <dbReference type="ChEBI" id="CHEBI:30616"/>
    </ligand>
</feature>
<evidence type="ECO:0000313" key="6">
    <source>
        <dbReference type="EMBL" id="SDY01916.1"/>
    </source>
</evidence>
<dbReference type="EC" id="6.3.3.2" evidence="5"/>
<dbReference type="GO" id="GO:0035999">
    <property type="term" value="P:tetrahydrofolate interconversion"/>
    <property type="evidence" value="ECO:0007669"/>
    <property type="project" value="TreeGrafter"/>
</dbReference>
<comment type="catalytic activity">
    <reaction evidence="5">
        <text>(6S)-5-formyl-5,6,7,8-tetrahydrofolate + ATP = (6R)-5,10-methenyltetrahydrofolate + ADP + phosphate</text>
        <dbReference type="Rhea" id="RHEA:10488"/>
        <dbReference type="ChEBI" id="CHEBI:30616"/>
        <dbReference type="ChEBI" id="CHEBI:43474"/>
        <dbReference type="ChEBI" id="CHEBI:57455"/>
        <dbReference type="ChEBI" id="CHEBI:57457"/>
        <dbReference type="ChEBI" id="CHEBI:456216"/>
        <dbReference type="EC" id="6.3.3.2"/>
    </reaction>
</comment>
<dbReference type="SUPFAM" id="SSF100950">
    <property type="entry name" value="NagB/RpiA/CoA transferase-like"/>
    <property type="match status" value="1"/>
</dbReference>
<name>A0A1H3GF54_ALLWA</name>
<dbReference type="PIRSF" id="PIRSF006806">
    <property type="entry name" value="FTHF_cligase"/>
    <property type="match status" value="1"/>
</dbReference>
<dbReference type="InterPro" id="IPR002698">
    <property type="entry name" value="FTHF_cligase"/>
</dbReference>
<keyword evidence="6" id="KW-0436">Ligase</keyword>
<gene>
    <name evidence="6" type="ORF">SAMN05421644_12445</name>
</gene>
<evidence type="ECO:0000313" key="7">
    <source>
        <dbReference type="Proteomes" id="UP000198672"/>
    </source>
</evidence>
<reference evidence="7" key="1">
    <citation type="submission" date="2016-10" db="EMBL/GenBank/DDBJ databases">
        <authorList>
            <person name="Varghese N."/>
            <person name="Submissions S."/>
        </authorList>
    </citation>
    <scope>NUCLEOTIDE SEQUENCE [LARGE SCALE GENOMIC DNA]</scope>
    <source>
        <strain evidence="7">DSM 173</strain>
    </source>
</reference>
<dbReference type="InterPro" id="IPR024185">
    <property type="entry name" value="FTHF_cligase-like_sf"/>
</dbReference>
<dbReference type="EMBL" id="FNOW01000024">
    <property type="protein sequence ID" value="SDY01916.1"/>
    <property type="molecule type" value="Genomic_DNA"/>
</dbReference>
<keyword evidence="2 4" id="KW-0547">Nucleotide-binding</keyword>
<keyword evidence="3 4" id="KW-0067">ATP-binding</keyword>
<dbReference type="PANTHER" id="PTHR23407:SF1">
    <property type="entry name" value="5-FORMYLTETRAHYDROFOLATE CYCLO-LIGASE"/>
    <property type="match status" value="1"/>
</dbReference>
<dbReference type="NCBIfam" id="TIGR02727">
    <property type="entry name" value="MTHFS_bact"/>
    <property type="match status" value="1"/>
</dbReference>
<dbReference type="GO" id="GO:0046872">
    <property type="term" value="F:metal ion binding"/>
    <property type="evidence" value="ECO:0007669"/>
    <property type="project" value="UniProtKB-KW"/>
</dbReference>
<comment type="cofactor">
    <cofactor evidence="5">
        <name>Mg(2+)</name>
        <dbReference type="ChEBI" id="CHEBI:18420"/>
    </cofactor>
</comment>
<dbReference type="GO" id="GO:0005524">
    <property type="term" value="F:ATP binding"/>
    <property type="evidence" value="ECO:0007669"/>
    <property type="project" value="UniProtKB-KW"/>
</dbReference>
<evidence type="ECO:0000256" key="4">
    <source>
        <dbReference type="PIRSR" id="PIRSR006806-1"/>
    </source>
</evidence>
<evidence type="ECO:0000256" key="2">
    <source>
        <dbReference type="ARBA" id="ARBA00022741"/>
    </source>
</evidence>
<keyword evidence="5" id="KW-0479">Metal-binding</keyword>
<proteinExistence type="inferred from homology"/>
<organism evidence="6 7">
    <name type="scientific">Allochromatium warmingii</name>
    <name type="common">Chromatium warmingii</name>
    <dbReference type="NCBI Taxonomy" id="61595"/>
    <lineage>
        <taxon>Bacteria</taxon>
        <taxon>Pseudomonadati</taxon>
        <taxon>Pseudomonadota</taxon>
        <taxon>Gammaproteobacteria</taxon>
        <taxon>Chromatiales</taxon>
        <taxon>Chromatiaceae</taxon>
        <taxon>Allochromatium</taxon>
    </lineage>
</organism>
<keyword evidence="5" id="KW-0460">Magnesium</keyword>